<dbReference type="Proteomes" id="UP000005744">
    <property type="component" value="Unassembled WGS sequence"/>
</dbReference>
<protein>
    <recommendedName>
        <fullName evidence="3">Mobilization protein</fullName>
    </recommendedName>
</protein>
<accession>I3CE49</accession>
<dbReference type="InterPro" id="IPR027417">
    <property type="entry name" value="P-loop_NTPase"/>
</dbReference>
<dbReference type="HOGENOM" id="CLU_058810_0_0_6"/>
<dbReference type="EMBL" id="JH600070">
    <property type="protein sequence ID" value="EIJ41892.1"/>
    <property type="molecule type" value="Genomic_DNA"/>
</dbReference>
<dbReference type="SUPFAM" id="SSF52540">
    <property type="entry name" value="P-loop containing nucleoside triphosphate hydrolases"/>
    <property type="match status" value="1"/>
</dbReference>
<gene>
    <name evidence="1" type="ORF">BegalDRAFT_0988</name>
</gene>
<dbReference type="AlphaFoldDB" id="I3CE49"/>
<name>I3CE49_9GAMM</name>
<evidence type="ECO:0008006" key="3">
    <source>
        <dbReference type="Google" id="ProtNLM"/>
    </source>
</evidence>
<keyword evidence="2" id="KW-1185">Reference proteome</keyword>
<reference evidence="1 2" key="1">
    <citation type="submission" date="2011-11" db="EMBL/GenBank/DDBJ databases">
        <title>Improved High-Quality Draft sequence of Beggiatoa alba B18lD.</title>
        <authorList>
            <consortium name="US DOE Joint Genome Institute"/>
            <person name="Lucas S."/>
            <person name="Han J."/>
            <person name="Lapidus A."/>
            <person name="Cheng J.-F."/>
            <person name="Goodwin L."/>
            <person name="Pitluck S."/>
            <person name="Peters L."/>
            <person name="Mikhailova N."/>
            <person name="Held B."/>
            <person name="Detter J.C."/>
            <person name="Han C."/>
            <person name="Tapia R."/>
            <person name="Land M."/>
            <person name="Hauser L."/>
            <person name="Kyrpides N."/>
            <person name="Ivanova N."/>
            <person name="Pagani I."/>
            <person name="Samuel K."/>
            <person name="Teske A."/>
            <person name="Mueller J."/>
            <person name="Woyke T."/>
        </authorList>
    </citation>
    <scope>NUCLEOTIDE SEQUENCE [LARGE SCALE GENOMIC DNA]</scope>
    <source>
        <strain evidence="1 2">B18LD</strain>
    </source>
</reference>
<dbReference type="STRING" id="395493.BegalDRAFT_0988"/>
<proteinExistence type="predicted"/>
<sequence>MKNIHFIGGEKGGVGKSVVARLLAQYCIDNDLSFIGHDSDRSHGTFSRFYADYASPMSVDEYSQLDELIEDMLNQEDSRILVDLAAQTIHPLCRWIEDSELLELCKEQEIKLTFWHVMDGSKDSVILLEELLDKFGDSVNYVVVLNHGRGQPFDIFNASPIKQRMLMLGATLMELRALQSSTMQKIDKANASFWNAIHLKENGLGFVEQRRVKVWLADAYLSFKSIEV</sequence>
<evidence type="ECO:0000313" key="1">
    <source>
        <dbReference type="EMBL" id="EIJ41892.1"/>
    </source>
</evidence>
<dbReference type="RefSeq" id="WP_002684247.1">
    <property type="nucleotide sequence ID" value="NZ_JH600070.1"/>
</dbReference>
<evidence type="ECO:0000313" key="2">
    <source>
        <dbReference type="Proteomes" id="UP000005744"/>
    </source>
</evidence>
<organism evidence="1 2">
    <name type="scientific">Beggiatoa alba B18LD</name>
    <dbReference type="NCBI Taxonomy" id="395493"/>
    <lineage>
        <taxon>Bacteria</taxon>
        <taxon>Pseudomonadati</taxon>
        <taxon>Pseudomonadota</taxon>
        <taxon>Gammaproteobacteria</taxon>
        <taxon>Thiotrichales</taxon>
        <taxon>Thiotrichaceae</taxon>
        <taxon>Beggiatoa</taxon>
    </lineage>
</organism>
<dbReference type="eggNOG" id="COG1192">
    <property type="taxonomic scope" value="Bacteria"/>
</dbReference>
<dbReference type="OrthoDB" id="69313at2"/>